<reference evidence="3" key="1">
    <citation type="submission" date="2009-08" db="EMBL/GenBank/DDBJ databases">
        <title>The complete genome of Chitinophaga pinensis DSM 2588.</title>
        <authorList>
            <consortium name="US DOE Joint Genome Institute (JGI-PGF)"/>
            <person name="Lucas S."/>
            <person name="Copeland A."/>
            <person name="Lapidus A."/>
            <person name="Glavina del Rio T."/>
            <person name="Dalin E."/>
            <person name="Tice H."/>
            <person name="Bruce D."/>
            <person name="Goodwin L."/>
            <person name="Pitluck S."/>
            <person name="Kyrpides N."/>
            <person name="Mavromatis K."/>
            <person name="Ivanova N."/>
            <person name="Mikhailova N."/>
            <person name="Sims D."/>
            <person name="Meinche L."/>
            <person name="Brettin T."/>
            <person name="Detter J.C."/>
            <person name="Han C."/>
            <person name="Larimer F."/>
            <person name="Land M."/>
            <person name="Hauser L."/>
            <person name="Markowitz V."/>
            <person name="Cheng J.-F."/>
            <person name="Hugenholtz P."/>
            <person name="Woyke T."/>
            <person name="Wu D."/>
            <person name="Spring S."/>
            <person name="Klenk H.-P."/>
            <person name="Eisen J.A."/>
        </authorList>
    </citation>
    <scope>NUCLEOTIDE SEQUENCE [LARGE SCALE GENOMIC DNA]</scope>
    <source>
        <strain evidence="3">ATCC 43595 / DSM 2588 / LMG 13176 / NBRC 15968 / NCIMB 11800 / UQM 2034</strain>
    </source>
</reference>
<dbReference type="AlphaFoldDB" id="A0A979G9X2"/>
<gene>
    <name evidence="2" type="ordered locus">Cpin_6101</name>
</gene>
<protein>
    <submittedName>
        <fullName evidence="2">Uncharacterized protein</fullName>
    </submittedName>
</protein>
<dbReference type="RefSeq" id="WP_012793675.1">
    <property type="nucleotide sequence ID" value="NC_013132.1"/>
</dbReference>
<evidence type="ECO:0000313" key="2">
    <source>
        <dbReference type="EMBL" id="ACU63510.1"/>
    </source>
</evidence>
<evidence type="ECO:0000313" key="3">
    <source>
        <dbReference type="Proteomes" id="UP000002215"/>
    </source>
</evidence>
<dbReference type="KEGG" id="cpi:Cpin_6101"/>
<proteinExistence type="predicted"/>
<sequence length="284" mass="32735">MVKKSILFTILLSGFSVAAQTRKPLTERQRLEIVKKEIVTEGILLYRREMAALIGGQIFWGTTYKDPSFVGGYITYIKNDSTRCIFYSSGDTPRVIGTFIIDKQSSPETVVSSMAERDLSPTEKELYALRKQAEHAMQTDTLFRYFSNVQYHLIPIIAGGKRKVYMLTQPKDGGTMMLGNDYLLTYNVKHQLTDSRQLHKHINTLSFVRGNALDTTFTGGAHSHIDEADQFITATDVCTLMLYSVDPFWKQHYVISTRYVNVWDFRKKELMIYTREEWEQLYGN</sequence>
<keyword evidence="1" id="KW-0732">Signal</keyword>
<dbReference type="Proteomes" id="UP000002215">
    <property type="component" value="Chromosome"/>
</dbReference>
<reference evidence="2 3" key="2">
    <citation type="journal article" date="2010" name="Stand. Genomic Sci.">
        <title>Complete genome sequence of Chitinophaga pinensis type strain (UQM 2034).</title>
        <authorList>
            <person name="Glavina Del Rio T."/>
            <person name="Abt B."/>
            <person name="Spring S."/>
            <person name="Lapidus A."/>
            <person name="Nolan M."/>
            <person name="Tice H."/>
            <person name="Copeland A."/>
            <person name="Cheng J.F."/>
            <person name="Chen F."/>
            <person name="Bruce D."/>
            <person name="Goodwin L."/>
            <person name="Pitluck S."/>
            <person name="Ivanova N."/>
            <person name="Mavromatis K."/>
            <person name="Mikhailova N."/>
            <person name="Pati A."/>
            <person name="Chen A."/>
            <person name="Palaniappan K."/>
            <person name="Land M."/>
            <person name="Hauser L."/>
            <person name="Chang Y.J."/>
            <person name="Jeffries C.D."/>
            <person name="Chain P."/>
            <person name="Saunders E."/>
            <person name="Detter J.C."/>
            <person name="Brettin T."/>
            <person name="Rohde M."/>
            <person name="Goker M."/>
            <person name="Bristow J."/>
            <person name="Eisen J.A."/>
            <person name="Markowitz V."/>
            <person name="Hugenholtz P."/>
            <person name="Kyrpides N.C."/>
            <person name="Klenk H.P."/>
            <person name="Lucas S."/>
        </authorList>
    </citation>
    <scope>NUCLEOTIDE SEQUENCE [LARGE SCALE GENOMIC DNA]</scope>
    <source>
        <strain evidence="3">ATCC 43595 / DSM 2588 / LMG 13176 / NBRC 15968 / NCIMB 11800 / UQM 2034</strain>
    </source>
</reference>
<feature type="chain" id="PRO_5037633300" evidence="1">
    <location>
        <begin position="20"/>
        <end position="284"/>
    </location>
</feature>
<dbReference type="OrthoDB" id="1075024at2"/>
<evidence type="ECO:0000256" key="1">
    <source>
        <dbReference type="SAM" id="SignalP"/>
    </source>
</evidence>
<dbReference type="EMBL" id="CP001699">
    <property type="protein sequence ID" value="ACU63510.1"/>
    <property type="molecule type" value="Genomic_DNA"/>
</dbReference>
<accession>A0A979G9X2</accession>
<name>A0A979G9X2_CHIPD</name>
<organism evidence="2 3">
    <name type="scientific">Chitinophaga pinensis (strain ATCC 43595 / DSM 2588 / LMG 13176 / NBRC 15968 / NCIMB 11800 / UQM 2034)</name>
    <dbReference type="NCBI Taxonomy" id="485918"/>
    <lineage>
        <taxon>Bacteria</taxon>
        <taxon>Pseudomonadati</taxon>
        <taxon>Bacteroidota</taxon>
        <taxon>Chitinophagia</taxon>
        <taxon>Chitinophagales</taxon>
        <taxon>Chitinophagaceae</taxon>
        <taxon>Chitinophaga</taxon>
    </lineage>
</organism>
<feature type="signal peptide" evidence="1">
    <location>
        <begin position="1"/>
        <end position="19"/>
    </location>
</feature>